<dbReference type="Proteomes" id="UP000294359">
    <property type="component" value="Chromosome"/>
</dbReference>
<organism evidence="2 3">
    <name type="scientific">Pseudoduganella plicata</name>
    <dbReference type="NCBI Taxonomy" id="321984"/>
    <lineage>
        <taxon>Bacteria</taxon>
        <taxon>Pseudomonadati</taxon>
        <taxon>Pseudomonadota</taxon>
        <taxon>Betaproteobacteria</taxon>
        <taxon>Burkholderiales</taxon>
        <taxon>Oxalobacteraceae</taxon>
        <taxon>Telluria group</taxon>
        <taxon>Pseudoduganella</taxon>
    </lineage>
</organism>
<evidence type="ECO:0000256" key="1">
    <source>
        <dbReference type="SAM" id="SignalP"/>
    </source>
</evidence>
<evidence type="ECO:0000313" key="2">
    <source>
        <dbReference type="EMBL" id="QBQ36112.1"/>
    </source>
</evidence>
<reference evidence="2 3" key="1">
    <citation type="submission" date="2019-03" db="EMBL/GenBank/DDBJ databases">
        <title>Draft Genome Sequences of Six Type Strains of the Genus Massilia.</title>
        <authorList>
            <person name="Miess H."/>
            <person name="Frediansyhah A."/>
            <person name="Gross H."/>
        </authorList>
    </citation>
    <scope>NUCLEOTIDE SEQUENCE [LARGE SCALE GENOMIC DNA]</scope>
    <source>
        <strain evidence="2 3">DSM 17505</strain>
    </source>
</reference>
<feature type="signal peptide" evidence="1">
    <location>
        <begin position="1"/>
        <end position="26"/>
    </location>
</feature>
<feature type="chain" id="PRO_5047034066" evidence="1">
    <location>
        <begin position="27"/>
        <end position="145"/>
    </location>
</feature>
<gene>
    <name evidence="2" type="ORF">E1742_08055</name>
</gene>
<dbReference type="Pfam" id="PF09912">
    <property type="entry name" value="DUF2141"/>
    <property type="match status" value="1"/>
</dbReference>
<dbReference type="InterPro" id="IPR018673">
    <property type="entry name" value="DUF2141"/>
</dbReference>
<keyword evidence="3" id="KW-1185">Reference proteome</keyword>
<accession>A0ABX5S965</accession>
<protein>
    <submittedName>
        <fullName evidence="2">DUF2141 domain-containing protein</fullName>
    </submittedName>
</protein>
<evidence type="ECO:0000313" key="3">
    <source>
        <dbReference type="Proteomes" id="UP000294359"/>
    </source>
</evidence>
<sequence>MNSRRNAVKQYVRFAIVATFASAAMARASDLTVDVQGLKDGKGTVLVGVYDRAGDFLKKPMRTSAAAARPDKVRVVIAGLPAGEYALSAFKDDNGNGKLDVNPAGMPIEPYGFSNDAAGSYGPPSYRASLVHLPEGGGSTTITLR</sequence>
<dbReference type="EMBL" id="CP038026">
    <property type="protein sequence ID" value="QBQ36112.1"/>
    <property type="molecule type" value="Genomic_DNA"/>
</dbReference>
<keyword evidence="1" id="KW-0732">Signal</keyword>
<proteinExistence type="predicted"/>
<name>A0ABX5S965_9BURK</name>